<feature type="region of interest" description="Disordered" evidence="16">
    <location>
        <begin position="230"/>
        <end position="276"/>
    </location>
</feature>
<dbReference type="OrthoDB" id="77607at2759"/>
<organism evidence="18 19">
    <name type="scientific">Clonorchis sinensis</name>
    <name type="common">Chinese liver fluke</name>
    <dbReference type="NCBI Taxonomy" id="79923"/>
    <lineage>
        <taxon>Eukaryota</taxon>
        <taxon>Metazoa</taxon>
        <taxon>Spiralia</taxon>
        <taxon>Lophotrochozoa</taxon>
        <taxon>Platyhelminthes</taxon>
        <taxon>Trematoda</taxon>
        <taxon>Digenea</taxon>
        <taxon>Opisthorchiida</taxon>
        <taxon>Opisthorchiata</taxon>
        <taxon>Opisthorchiidae</taxon>
        <taxon>Clonorchis</taxon>
    </lineage>
</organism>
<dbReference type="InterPro" id="IPR059039">
    <property type="entry name" value="ZNF380_CC"/>
</dbReference>
<dbReference type="GO" id="GO:0033314">
    <property type="term" value="P:mitotic DNA replication checkpoint signaling"/>
    <property type="evidence" value="ECO:0007669"/>
    <property type="project" value="TreeGrafter"/>
</dbReference>
<feature type="compositionally biased region" description="Acidic residues" evidence="16">
    <location>
        <begin position="258"/>
        <end position="267"/>
    </location>
</feature>
<evidence type="ECO:0000256" key="8">
    <source>
        <dbReference type="ARBA" id="ARBA00022771"/>
    </source>
</evidence>
<evidence type="ECO:0000313" key="18">
    <source>
        <dbReference type="EMBL" id="KAG5445389.1"/>
    </source>
</evidence>
<evidence type="ECO:0000256" key="1">
    <source>
        <dbReference type="ARBA" id="ARBA00004286"/>
    </source>
</evidence>
<keyword evidence="7" id="KW-0479">Metal-binding</keyword>
<dbReference type="InterPro" id="IPR013087">
    <property type="entry name" value="Znf_C2H2_type"/>
</dbReference>
<dbReference type="Pfam" id="PF23406">
    <property type="entry name" value="ZNF380_CC"/>
    <property type="match status" value="1"/>
</dbReference>
<dbReference type="GO" id="GO:0044773">
    <property type="term" value="P:mitotic DNA damage checkpoint signaling"/>
    <property type="evidence" value="ECO:0007669"/>
    <property type="project" value="TreeGrafter"/>
</dbReference>
<keyword evidence="13" id="KW-0131">Cell cycle</keyword>
<dbReference type="GO" id="GO:0005694">
    <property type="term" value="C:chromosome"/>
    <property type="evidence" value="ECO:0007669"/>
    <property type="project" value="UniProtKB-SubCell"/>
</dbReference>
<evidence type="ECO:0000256" key="15">
    <source>
        <dbReference type="SAM" id="Coils"/>
    </source>
</evidence>
<accession>A0A8T1M8R7</accession>
<comment type="subcellular location">
    <subcellularLocation>
        <location evidence="1">Chromosome</location>
    </subcellularLocation>
    <subcellularLocation>
        <location evidence="2">Nucleus speckle</location>
    </subcellularLocation>
</comment>
<protein>
    <recommendedName>
        <fullName evidence="3">Zinc finger protein 830</fullName>
    </recommendedName>
    <alternativeName>
        <fullName evidence="14">Coiled-coil domain-containing protein 16</fullName>
    </alternativeName>
</protein>
<evidence type="ECO:0000256" key="11">
    <source>
        <dbReference type="ARBA" id="ARBA00023054"/>
    </source>
</evidence>
<evidence type="ECO:0000259" key="17">
    <source>
        <dbReference type="SMART" id="SM00451"/>
    </source>
</evidence>
<dbReference type="GO" id="GO:0016607">
    <property type="term" value="C:nuclear speck"/>
    <property type="evidence" value="ECO:0007669"/>
    <property type="project" value="UniProtKB-SubCell"/>
</dbReference>
<evidence type="ECO:0000256" key="12">
    <source>
        <dbReference type="ARBA" id="ARBA00023242"/>
    </source>
</evidence>
<evidence type="ECO:0000256" key="13">
    <source>
        <dbReference type="ARBA" id="ARBA00023306"/>
    </source>
</evidence>
<evidence type="ECO:0000256" key="2">
    <source>
        <dbReference type="ARBA" id="ARBA00004324"/>
    </source>
</evidence>
<dbReference type="Gene3D" id="3.30.160.60">
    <property type="entry name" value="Classic Zinc Finger"/>
    <property type="match status" value="1"/>
</dbReference>
<keyword evidence="12" id="KW-0539">Nucleus</keyword>
<evidence type="ECO:0000256" key="3">
    <source>
        <dbReference type="ARBA" id="ARBA00017358"/>
    </source>
</evidence>
<feature type="coiled-coil region" evidence="15">
    <location>
        <begin position="168"/>
        <end position="195"/>
    </location>
</feature>
<dbReference type="AlphaFoldDB" id="A0A8T1M8R7"/>
<dbReference type="PANTHER" id="PTHR13278">
    <property type="entry name" value="ZINC FINGER PROTEIN 830"/>
    <property type="match status" value="1"/>
</dbReference>
<evidence type="ECO:0000256" key="5">
    <source>
        <dbReference type="ARBA" id="ARBA00022473"/>
    </source>
</evidence>
<gene>
    <name evidence="18" type="ORF">CSKR_104651</name>
</gene>
<proteinExistence type="predicted"/>
<dbReference type="GO" id="GO:0033260">
    <property type="term" value="P:nuclear DNA replication"/>
    <property type="evidence" value="ECO:0007669"/>
    <property type="project" value="TreeGrafter"/>
</dbReference>
<evidence type="ECO:0000256" key="6">
    <source>
        <dbReference type="ARBA" id="ARBA00022618"/>
    </source>
</evidence>
<dbReference type="EMBL" id="NIRI02000056">
    <property type="protein sequence ID" value="KAG5445389.1"/>
    <property type="molecule type" value="Genomic_DNA"/>
</dbReference>
<evidence type="ECO:0000256" key="16">
    <source>
        <dbReference type="SAM" id="MobiDB-lite"/>
    </source>
</evidence>
<keyword evidence="8" id="KW-0863">Zinc-finger</keyword>
<dbReference type="InterPro" id="IPR003604">
    <property type="entry name" value="Matrin/U1-like-C_Znf_C2H2"/>
</dbReference>
<reference evidence="18 19" key="2">
    <citation type="journal article" date="2021" name="Genomics">
        <title>High-quality reference genome for Clonorchis sinensis.</title>
        <authorList>
            <person name="Young N.D."/>
            <person name="Stroehlein A.J."/>
            <person name="Kinkar L."/>
            <person name="Wang T."/>
            <person name="Sohn W.M."/>
            <person name="Chang B.C.H."/>
            <person name="Kaur P."/>
            <person name="Weisz D."/>
            <person name="Dudchenko O."/>
            <person name="Aiden E.L."/>
            <person name="Korhonen P.K."/>
            <person name="Gasser R.B."/>
        </authorList>
    </citation>
    <scope>NUCLEOTIDE SEQUENCE [LARGE SCALE GENOMIC DNA]</scope>
    <source>
        <strain evidence="18">Cs-k2</strain>
    </source>
</reference>
<sequence length="276" mass="31328">MKASEFIPKSDVRQLIKVTKSQIRKIDHPHARYNQLGRISCVVCGVQIKSEVAWNAHVMSKSHKQNETRVPPAPLKRTVPLSSASSCSTLELKIPRTTDTMASNPVEGSSQTVENANPPAIKSSVQVVITGEKNPAEKTRDSVSSSKLPEGFFDDKYKDAKMRNVPFKDKLTEEVELFQKEMVSLEKQSERIIEKEMKEMVSGRELDEIDTQLEKWERIQQLQLEIEALESKRKDQTVQSQQAPSPLRLKKEPTTSSESEESEAEELYDFRVKNTV</sequence>
<keyword evidence="19" id="KW-1185">Reference proteome</keyword>
<dbReference type="SMART" id="SM00451">
    <property type="entry name" value="ZnF_U1"/>
    <property type="match status" value="1"/>
</dbReference>
<dbReference type="InterPro" id="IPR040050">
    <property type="entry name" value="ZNF830-like"/>
</dbReference>
<evidence type="ECO:0000256" key="10">
    <source>
        <dbReference type="ARBA" id="ARBA00022833"/>
    </source>
</evidence>
<keyword evidence="10" id="KW-0862">Zinc</keyword>
<keyword evidence="9" id="KW-0498">Mitosis</keyword>
<feature type="domain" description="U1-type" evidence="17">
    <location>
        <begin position="36"/>
        <end position="70"/>
    </location>
</feature>
<evidence type="ECO:0000256" key="14">
    <source>
        <dbReference type="ARBA" id="ARBA00030672"/>
    </source>
</evidence>
<comment type="caution">
    <text evidence="18">The sequence shown here is derived from an EMBL/GenBank/DDBJ whole genome shotgun (WGS) entry which is preliminary data.</text>
</comment>
<evidence type="ECO:0000256" key="4">
    <source>
        <dbReference type="ARBA" id="ARBA00022454"/>
    </source>
</evidence>
<feature type="region of interest" description="Disordered" evidence="16">
    <location>
        <begin position="62"/>
        <end position="81"/>
    </location>
</feature>
<dbReference type="GO" id="GO:0008270">
    <property type="term" value="F:zinc ion binding"/>
    <property type="evidence" value="ECO:0007669"/>
    <property type="project" value="UniProtKB-KW"/>
</dbReference>
<evidence type="ECO:0000256" key="9">
    <source>
        <dbReference type="ARBA" id="ARBA00022776"/>
    </source>
</evidence>
<dbReference type="GO" id="GO:0003676">
    <property type="term" value="F:nucleic acid binding"/>
    <property type="evidence" value="ECO:0007669"/>
    <property type="project" value="InterPro"/>
</dbReference>
<dbReference type="GO" id="GO:0051301">
    <property type="term" value="P:cell division"/>
    <property type="evidence" value="ECO:0007669"/>
    <property type="project" value="UniProtKB-KW"/>
</dbReference>
<keyword evidence="11 15" id="KW-0175">Coiled coil</keyword>
<keyword evidence="5" id="KW-0217">Developmental protein</keyword>
<keyword evidence="6" id="KW-0132">Cell division</keyword>
<dbReference type="GO" id="GO:0005681">
    <property type="term" value="C:spliceosomal complex"/>
    <property type="evidence" value="ECO:0007669"/>
    <property type="project" value="InterPro"/>
</dbReference>
<name>A0A8T1M8R7_CLOSI</name>
<dbReference type="Pfam" id="PF12874">
    <property type="entry name" value="zf-met"/>
    <property type="match status" value="1"/>
</dbReference>
<dbReference type="SUPFAM" id="SSF57667">
    <property type="entry name" value="beta-beta-alpha zinc fingers"/>
    <property type="match status" value="1"/>
</dbReference>
<keyword evidence="4" id="KW-0158">Chromosome</keyword>
<dbReference type="Proteomes" id="UP000286415">
    <property type="component" value="Unassembled WGS sequence"/>
</dbReference>
<reference evidence="18 19" key="1">
    <citation type="journal article" date="2018" name="Biotechnol. Adv.">
        <title>Improved genomic resources and new bioinformatic workflow for the carcinogenic parasite Clonorchis sinensis: Biotechnological implications.</title>
        <authorList>
            <person name="Wang D."/>
            <person name="Korhonen P.K."/>
            <person name="Gasser R.B."/>
            <person name="Young N.D."/>
        </authorList>
    </citation>
    <scope>NUCLEOTIDE SEQUENCE [LARGE SCALE GENOMIC DNA]</scope>
    <source>
        <strain evidence="18">Cs-k2</strain>
    </source>
</reference>
<evidence type="ECO:0000256" key="7">
    <source>
        <dbReference type="ARBA" id="ARBA00022723"/>
    </source>
</evidence>
<dbReference type="InterPro" id="IPR036236">
    <property type="entry name" value="Znf_C2H2_sf"/>
</dbReference>
<dbReference type="PANTHER" id="PTHR13278:SF0">
    <property type="entry name" value="ZINC FINGER PROTEIN 830"/>
    <property type="match status" value="1"/>
</dbReference>
<evidence type="ECO:0000313" key="19">
    <source>
        <dbReference type="Proteomes" id="UP000286415"/>
    </source>
</evidence>